<organism evidence="1 2">
    <name type="scientific">Elysia crispata</name>
    <name type="common">lettuce slug</name>
    <dbReference type="NCBI Taxonomy" id="231223"/>
    <lineage>
        <taxon>Eukaryota</taxon>
        <taxon>Metazoa</taxon>
        <taxon>Spiralia</taxon>
        <taxon>Lophotrochozoa</taxon>
        <taxon>Mollusca</taxon>
        <taxon>Gastropoda</taxon>
        <taxon>Heterobranchia</taxon>
        <taxon>Euthyneura</taxon>
        <taxon>Panpulmonata</taxon>
        <taxon>Sacoglossa</taxon>
        <taxon>Placobranchoidea</taxon>
        <taxon>Plakobranchidae</taxon>
        <taxon>Elysia</taxon>
    </lineage>
</organism>
<sequence length="94" mass="10399">MFSVMETQCLRLLEVPKTCSRSDGENERRLYKDEDVVVKAVALRSSSLIYGCESPAGPRRPVLVSPGMSSLQTGNEADARVKTEVADLKLQVER</sequence>
<dbReference type="AlphaFoldDB" id="A0AAE0ZSR9"/>
<evidence type="ECO:0000313" key="2">
    <source>
        <dbReference type="Proteomes" id="UP001283361"/>
    </source>
</evidence>
<comment type="caution">
    <text evidence="1">The sequence shown here is derived from an EMBL/GenBank/DDBJ whole genome shotgun (WGS) entry which is preliminary data.</text>
</comment>
<evidence type="ECO:0000313" key="1">
    <source>
        <dbReference type="EMBL" id="KAK3774775.1"/>
    </source>
</evidence>
<dbReference type="EMBL" id="JAWDGP010003388">
    <property type="protein sequence ID" value="KAK3774775.1"/>
    <property type="molecule type" value="Genomic_DNA"/>
</dbReference>
<protein>
    <submittedName>
        <fullName evidence="1">Uncharacterized protein</fullName>
    </submittedName>
</protein>
<reference evidence="1" key="1">
    <citation type="journal article" date="2023" name="G3 (Bethesda)">
        <title>A reference genome for the long-term kleptoplast-retaining sea slug Elysia crispata morphotype clarki.</title>
        <authorList>
            <person name="Eastman K.E."/>
            <person name="Pendleton A.L."/>
            <person name="Shaikh M.A."/>
            <person name="Suttiyut T."/>
            <person name="Ogas R."/>
            <person name="Tomko P."/>
            <person name="Gavelis G."/>
            <person name="Widhalm J.R."/>
            <person name="Wisecaver J.H."/>
        </authorList>
    </citation>
    <scope>NUCLEOTIDE SEQUENCE</scope>
    <source>
        <strain evidence="1">ECLA1</strain>
    </source>
</reference>
<proteinExistence type="predicted"/>
<accession>A0AAE0ZSR9</accession>
<keyword evidence="2" id="KW-1185">Reference proteome</keyword>
<gene>
    <name evidence="1" type="ORF">RRG08_019638</name>
</gene>
<name>A0AAE0ZSR9_9GAST</name>
<dbReference type="Proteomes" id="UP001283361">
    <property type="component" value="Unassembled WGS sequence"/>
</dbReference>